<dbReference type="GO" id="GO:0046872">
    <property type="term" value="F:metal ion binding"/>
    <property type="evidence" value="ECO:0007669"/>
    <property type="project" value="UniProtKB-KW"/>
</dbReference>
<evidence type="ECO:0000256" key="11">
    <source>
        <dbReference type="ARBA" id="ARBA00022927"/>
    </source>
</evidence>
<proteinExistence type="inferred from homology"/>
<keyword evidence="11" id="KW-0653">Protein transport</keyword>
<feature type="compositionally biased region" description="Acidic residues" evidence="17">
    <location>
        <begin position="482"/>
        <end position="492"/>
    </location>
</feature>
<keyword evidence="3" id="KW-0150">Chloroplast</keyword>
<keyword evidence="5" id="KW-0812">Transmembrane</keyword>
<feature type="compositionally biased region" description="Acidic residues" evidence="17">
    <location>
        <begin position="421"/>
        <end position="432"/>
    </location>
</feature>
<keyword evidence="14" id="KW-0472">Membrane</keyword>
<evidence type="ECO:0000256" key="6">
    <source>
        <dbReference type="ARBA" id="ARBA00022723"/>
    </source>
</evidence>
<protein>
    <recommendedName>
        <fullName evidence="18">AIG1-type G domain-containing protein</fullName>
    </recommendedName>
</protein>
<dbReference type="CDD" id="cd01853">
    <property type="entry name" value="Toc34_like"/>
    <property type="match status" value="1"/>
</dbReference>
<dbReference type="InterPro" id="IPR024283">
    <property type="entry name" value="TOC159_MAD"/>
</dbReference>
<dbReference type="InterPro" id="IPR006703">
    <property type="entry name" value="G_AIG1"/>
</dbReference>
<keyword evidence="20" id="KW-1185">Reference proteome</keyword>
<dbReference type="InterPro" id="IPR045058">
    <property type="entry name" value="GIMA/IAN/Toc"/>
</dbReference>
<comment type="similarity">
    <text evidence="16">Belongs to the TRAFAC class TrmE-Era-EngA-EngB-Septin-like GTPase superfamily. AIG1/Toc34/Toc159-like paraseptin GTPase family. TOC159 subfamily.</text>
</comment>
<evidence type="ECO:0000256" key="8">
    <source>
        <dbReference type="ARBA" id="ARBA00022801"/>
    </source>
</evidence>
<comment type="caution">
    <text evidence="19">The sequence shown here is derived from an EMBL/GenBank/DDBJ whole genome shotgun (WGS) entry which is preliminary data.</text>
</comment>
<keyword evidence="12" id="KW-1133">Transmembrane helix</keyword>
<dbReference type="EMBL" id="JAMZMK010000178">
    <property type="protein sequence ID" value="KAI7757138.1"/>
    <property type="molecule type" value="Genomic_DNA"/>
</dbReference>
<dbReference type="InterPro" id="IPR027417">
    <property type="entry name" value="P-loop_NTPase"/>
</dbReference>
<dbReference type="GO" id="GO:0005525">
    <property type="term" value="F:GTP binding"/>
    <property type="evidence" value="ECO:0007669"/>
    <property type="project" value="UniProtKB-KW"/>
</dbReference>
<evidence type="ECO:0000259" key="18">
    <source>
        <dbReference type="PROSITE" id="PS51720"/>
    </source>
</evidence>
<organism evidence="19 20">
    <name type="scientific">Ambrosia artemisiifolia</name>
    <name type="common">Common ragweed</name>
    <dbReference type="NCBI Taxonomy" id="4212"/>
    <lineage>
        <taxon>Eukaryota</taxon>
        <taxon>Viridiplantae</taxon>
        <taxon>Streptophyta</taxon>
        <taxon>Embryophyta</taxon>
        <taxon>Tracheophyta</taxon>
        <taxon>Spermatophyta</taxon>
        <taxon>Magnoliopsida</taxon>
        <taxon>eudicotyledons</taxon>
        <taxon>Gunneridae</taxon>
        <taxon>Pentapetalae</taxon>
        <taxon>asterids</taxon>
        <taxon>campanulids</taxon>
        <taxon>Asterales</taxon>
        <taxon>Asteraceae</taxon>
        <taxon>Asteroideae</taxon>
        <taxon>Heliantheae alliance</taxon>
        <taxon>Heliantheae</taxon>
        <taxon>Ambrosia</taxon>
    </lineage>
</organism>
<feature type="region of interest" description="Disordered" evidence="17">
    <location>
        <begin position="901"/>
        <end position="942"/>
    </location>
</feature>
<keyword evidence="6" id="KW-0479">Metal-binding</keyword>
<evidence type="ECO:0000256" key="4">
    <source>
        <dbReference type="ARBA" id="ARBA00022640"/>
    </source>
</evidence>
<dbReference type="GO" id="GO:0015031">
    <property type="term" value="P:protein transport"/>
    <property type="evidence" value="ECO:0007669"/>
    <property type="project" value="UniProtKB-KW"/>
</dbReference>
<evidence type="ECO:0000313" key="20">
    <source>
        <dbReference type="Proteomes" id="UP001206925"/>
    </source>
</evidence>
<evidence type="ECO:0000256" key="10">
    <source>
        <dbReference type="ARBA" id="ARBA00022842"/>
    </source>
</evidence>
<evidence type="ECO:0000256" key="7">
    <source>
        <dbReference type="ARBA" id="ARBA00022741"/>
    </source>
</evidence>
<comment type="subcellular location">
    <subcellularLocation>
        <location evidence="15">Plastid</location>
        <location evidence="15">Chloroplast outer membrane</location>
        <topology evidence="15">Single-pass membrane protein</topology>
    </subcellularLocation>
</comment>
<dbReference type="SUPFAM" id="SSF52540">
    <property type="entry name" value="P-loop containing nucleoside triphosphate hydrolases"/>
    <property type="match status" value="1"/>
</dbReference>
<accession>A0AAD5GZH3</accession>
<feature type="region of interest" description="Disordered" evidence="17">
    <location>
        <begin position="404"/>
        <end position="493"/>
    </location>
</feature>
<keyword evidence="9" id="KW-1002">Plastid outer membrane</keyword>
<dbReference type="Pfam" id="PF11886">
    <property type="entry name" value="TOC159_MAD"/>
    <property type="match status" value="1"/>
</dbReference>
<keyword evidence="10" id="KW-0460">Magnesium</keyword>
<keyword evidence="4" id="KW-0934">Plastid</keyword>
<reference evidence="19" key="1">
    <citation type="submission" date="2022-06" db="EMBL/GenBank/DDBJ databases">
        <title>Uncovering the hologenomic basis of an extraordinary plant invasion.</title>
        <authorList>
            <person name="Bieker V.C."/>
            <person name="Martin M.D."/>
            <person name="Gilbert T."/>
            <person name="Hodgins K."/>
            <person name="Battlay P."/>
            <person name="Petersen B."/>
            <person name="Wilson J."/>
        </authorList>
    </citation>
    <scope>NUCLEOTIDE SEQUENCE</scope>
    <source>
        <strain evidence="19">AA19_3_7</strain>
        <tissue evidence="19">Leaf</tissue>
    </source>
</reference>
<evidence type="ECO:0000256" key="2">
    <source>
        <dbReference type="ARBA" id="ARBA00022448"/>
    </source>
</evidence>
<evidence type="ECO:0000256" key="1">
    <source>
        <dbReference type="ARBA" id="ARBA00001946"/>
    </source>
</evidence>
<evidence type="ECO:0000256" key="9">
    <source>
        <dbReference type="ARBA" id="ARBA00022805"/>
    </source>
</evidence>
<dbReference type="Pfam" id="PF04548">
    <property type="entry name" value="AIG1"/>
    <property type="match status" value="1"/>
</dbReference>
<feature type="region of interest" description="Disordered" evidence="17">
    <location>
        <begin position="988"/>
        <end position="1010"/>
    </location>
</feature>
<dbReference type="PROSITE" id="PS51720">
    <property type="entry name" value="G_AIG1"/>
    <property type="match status" value="1"/>
</dbReference>
<name>A0AAD5GZH3_AMBAR</name>
<feature type="region of interest" description="Disordered" evidence="17">
    <location>
        <begin position="42"/>
        <end position="100"/>
    </location>
</feature>
<evidence type="ECO:0000256" key="14">
    <source>
        <dbReference type="ARBA" id="ARBA00023136"/>
    </source>
</evidence>
<keyword evidence="8" id="KW-0378">Hydrolase</keyword>
<dbReference type="NCBIfam" id="TIGR00993">
    <property type="entry name" value="3a0901s04IAP86"/>
    <property type="match status" value="1"/>
</dbReference>
<feature type="compositionally biased region" description="Acidic residues" evidence="17">
    <location>
        <begin position="170"/>
        <end position="183"/>
    </location>
</feature>
<evidence type="ECO:0000256" key="12">
    <source>
        <dbReference type="ARBA" id="ARBA00022989"/>
    </source>
</evidence>
<evidence type="ECO:0000256" key="13">
    <source>
        <dbReference type="ARBA" id="ARBA00023134"/>
    </source>
</evidence>
<evidence type="ECO:0000256" key="3">
    <source>
        <dbReference type="ARBA" id="ARBA00022528"/>
    </source>
</evidence>
<feature type="compositionally biased region" description="Polar residues" evidence="17">
    <location>
        <begin position="8"/>
        <end position="19"/>
    </location>
</feature>
<dbReference type="GO" id="GO:0045036">
    <property type="term" value="P:protein targeting to chloroplast"/>
    <property type="evidence" value="ECO:0007669"/>
    <property type="project" value="InterPro"/>
</dbReference>
<feature type="region of interest" description="Disordered" evidence="17">
    <location>
        <begin position="1"/>
        <end position="22"/>
    </location>
</feature>
<dbReference type="Gene3D" id="3.40.50.300">
    <property type="entry name" value="P-loop containing nucleotide triphosphate hydrolases"/>
    <property type="match status" value="1"/>
</dbReference>
<feature type="domain" description="AIG1-type G" evidence="18">
    <location>
        <begin position="645"/>
        <end position="879"/>
    </location>
</feature>
<evidence type="ECO:0000256" key="16">
    <source>
        <dbReference type="ARBA" id="ARBA00023775"/>
    </source>
</evidence>
<dbReference type="FunFam" id="3.40.50.300:FF:000413">
    <property type="entry name" value="Translocase of chloroplast 120, chloroplastic"/>
    <property type="match status" value="1"/>
</dbReference>
<evidence type="ECO:0000256" key="17">
    <source>
        <dbReference type="SAM" id="MobiDB-lite"/>
    </source>
</evidence>
<dbReference type="PANTHER" id="PTHR10903:SF120">
    <property type="entry name" value="TRANSLOCASE OF CHLOROPLAST 159, CHLOROPLASTIC"/>
    <property type="match status" value="1"/>
</dbReference>
<keyword evidence="7" id="KW-0547">Nucleotide-binding</keyword>
<comment type="cofactor">
    <cofactor evidence="1">
        <name>Mg(2+)</name>
        <dbReference type="ChEBI" id="CHEBI:18420"/>
    </cofactor>
</comment>
<dbReference type="GO" id="GO:0009707">
    <property type="term" value="C:chloroplast outer membrane"/>
    <property type="evidence" value="ECO:0007669"/>
    <property type="project" value="UniProtKB-SubCell"/>
</dbReference>
<evidence type="ECO:0000256" key="5">
    <source>
        <dbReference type="ARBA" id="ARBA00022692"/>
    </source>
</evidence>
<dbReference type="GO" id="GO:0003924">
    <property type="term" value="F:GTPase activity"/>
    <property type="evidence" value="ECO:0007669"/>
    <property type="project" value="InterPro"/>
</dbReference>
<feature type="region of interest" description="Disordered" evidence="17">
    <location>
        <begin position="309"/>
        <end position="329"/>
    </location>
</feature>
<dbReference type="Proteomes" id="UP001206925">
    <property type="component" value="Unassembled WGS sequence"/>
</dbReference>
<evidence type="ECO:0000256" key="15">
    <source>
        <dbReference type="ARBA" id="ARBA00023766"/>
    </source>
</evidence>
<feature type="compositionally biased region" description="Acidic residues" evidence="17">
    <location>
        <begin position="915"/>
        <end position="937"/>
    </location>
</feature>
<evidence type="ECO:0000313" key="19">
    <source>
        <dbReference type="EMBL" id="KAI7757138.1"/>
    </source>
</evidence>
<feature type="region of interest" description="Disordered" evidence="17">
    <location>
        <begin position="170"/>
        <end position="194"/>
    </location>
</feature>
<gene>
    <name evidence="19" type="ORF">M8C21_029491</name>
</gene>
<keyword evidence="13" id="KW-0342">GTP-binding</keyword>
<keyword evidence="2" id="KW-0813">Transport</keyword>
<dbReference type="PANTHER" id="PTHR10903">
    <property type="entry name" value="GTPASE, IMAP FAMILY MEMBER-RELATED"/>
    <property type="match status" value="1"/>
</dbReference>
<dbReference type="InterPro" id="IPR005690">
    <property type="entry name" value="Toc86_159"/>
</dbReference>
<sequence length="1354" mass="145785">MDSKEDTSLSGSASVSSDKIVTETVNDINDDVNSVNKVDIIKDINKDSSGGGGSDDENEGFVSGQEEGFETVNDNLETLANEGEGESFLEASEFPKVDDDEIDDIGLVEKKLGENSVNSVVSEPNLNEVVVESEGDKVGEENEGLKYTVEEMKVDAPGPDVAVVTNTEEVEVENDDDDEDEDVLLVGGSDESNPVVETVVLESDVNVTSEGGDTVVEVEKPELESVDAKDVKVTPEGDAVVEGIDVDLPVAGLAEVAVVTKVEDEKPEVESVDVEDVKVTSEGDSVVEAVDVDLPLPGVAGVAVVTKKEEDGGAVAETDESGSSEKVSSVLEEVVDKEVVGVTDSKFSPLDVEDVEKEVDYAGQENEPVVVKAALNDVENVSVAGLEGDAAQSTEVLNKDMPVDADYGLENGAADKFVLEESAEKDDVEEQGYTDGSHSDDEDTDEVVFESSAAAKQFMEGLEGGGESSQDRSQMDGQIVTDSDEEDDEEDGKELFDSAALAALLKAAADGSSEGGNITFSSEDGSRLFTVERPAGLGSSLQAMRAAPRPPRANIFNPSSLMSANETEPNLSEEEKKKLEKLQSIRVKFLRLVQRLGLSPDESVAAQVLYRLALIAGRQTGQSFSLDAAKRTAAELEADGTTDLDFSVNILVIGKAGVGKSATINSIFGEEKTPVGAFQTATDSVKEITGVVAGVTVRVFDTPGLRTSVMEQAFNRSVLSSAKKFTKKNPPDIVLYVDRLDAQTRDHNDIPLLKTITSSLGSAIWRSAIVTFTHGASAPPEGSNGNTLSYEMFVTQRSHVVQQAIGQAVGDLRMMSPGLMNPVSLVENHQSCRKNREGQKVLPNGQTWRPQLLMLCYSMKILSEANSLTKPQDPFDSRKLFGYRMRSPPLPYMLSSMLQSRAHPKLATDQGGDVGDSEIDLADLSDSDNEEDEDEYDQLPPFKPLKKSQLAKLSKEQKKAYFDEYDYRVKLLQKKQWKEELKRMKDFKKNGPDGLAGQNYQEEEGEGDAPAPVAVPLPDMALPPSFDSDNPAYRFRFLEPTSQFMARPVLDTHGWDHDCGYDGVNVEQTLAIANRFPAAITVQVTKDKKDFSINMDSSISAKHGENVSTMAGFDIQPIGKQLAYIVRGETKFKNLKKNKTAAGISVTYLGENTVAGFKLEDQIALGRQYSIIGSAGTVRFQSDSAYGANIEVQRRELDYPIGQVQSTIGLSIIKWRGDLALGFNSLAQFSAGRNSKVMVRAGINNKMSGQITVKTSSSEYLSLALAAVIPSVISAYKKLRSGAGDGDKYSLQLNSLAQFSAGGNSKVANISLAVAAVIPSIILAYNKLRSGAGYTPRIKLQFLSDEISISLIEI</sequence>